<evidence type="ECO:0000256" key="5">
    <source>
        <dbReference type="ARBA" id="ARBA00022679"/>
    </source>
</evidence>
<comment type="catalytic activity">
    <reaction evidence="1">
        <text>ATP + protein L-histidine = ADP + protein N-phospho-L-histidine.</text>
        <dbReference type="EC" id="2.7.13.3"/>
    </reaction>
</comment>
<gene>
    <name evidence="15" type="ORF">DUT91_22570</name>
</gene>
<dbReference type="Proteomes" id="UP000253420">
    <property type="component" value="Unassembled WGS sequence"/>
</dbReference>
<keyword evidence="4" id="KW-0597">Phosphoprotein</keyword>
<proteinExistence type="predicted"/>
<keyword evidence="9" id="KW-0067">ATP-binding</keyword>
<dbReference type="AlphaFoldDB" id="A0A368JWW4"/>
<keyword evidence="10 13" id="KW-1133">Transmembrane helix</keyword>
<dbReference type="SMART" id="SM00387">
    <property type="entry name" value="HATPase_c"/>
    <property type="match status" value="1"/>
</dbReference>
<name>A0A368JWW4_9HYPH</name>
<dbReference type="SUPFAM" id="SSF47384">
    <property type="entry name" value="Homodimeric domain of signal transducing histidine kinase"/>
    <property type="match status" value="1"/>
</dbReference>
<dbReference type="CDD" id="cd00082">
    <property type="entry name" value="HisKA"/>
    <property type="match status" value="1"/>
</dbReference>
<keyword evidence="12 13" id="KW-0472">Membrane</keyword>
<dbReference type="InterPro" id="IPR004358">
    <property type="entry name" value="Sig_transdc_His_kin-like_C"/>
</dbReference>
<evidence type="ECO:0000256" key="13">
    <source>
        <dbReference type="SAM" id="Phobius"/>
    </source>
</evidence>
<dbReference type="PROSITE" id="PS50109">
    <property type="entry name" value="HIS_KIN"/>
    <property type="match status" value="1"/>
</dbReference>
<dbReference type="GO" id="GO:0005524">
    <property type="term" value="F:ATP binding"/>
    <property type="evidence" value="ECO:0007669"/>
    <property type="project" value="UniProtKB-KW"/>
</dbReference>
<reference evidence="15 16" key="1">
    <citation type="submission" date="2018-07" db="EMBL/GenBank/DDBJ databases">
        <title>The draft genome of Phyllobacterium salinisoli.</title>
        <authorList>
            <person name="Liu L."/>
            <person name="Li L."/>
            <person name="Zhang X."/>
            <person name="Liang L."/>
        </authorList>
    </citation>
    <scope>NUCLEOTIDE SEQUENCE [LARGE SCALE GENOMIC DNA]</scope>
    <source>
        <strain evidence="15 16">LLAN61</strain>
    </source>
</reference>
<dbReference type="EMBL" id="QOZG01000018">
    <property type="protein sequence ID" value="RCS21646.1"/>
    <property type="molecule type" value="Genomic_DNA"/>
</dbReference>
<dbReference type="SMART" id="SM00388">
    <property type="entry name" value="HisKA"/>
    <property type="match status" value="1"/>
</dbReference>
<dbReference type="Gene3D" id="1.10.287.130">
    <property type="match status" value="1"/>
</dbReference>
<dbReference type="InterPro" id="IPR003661">
    <property type="entry name" value="HisK_dim/P_dom"/>
</dbReference>
<dbReference type="Pfam" id="PF00512">
    <property type="entry name" value="HisKA"/>
    <property type="match status" value="1"/>
</dbReference>
<feature type="domain" description="Histidine kinase" evidence="14">
    <location>
        <begin position="248"/>
        <end position="459"/>
    </location>
</feature>
<evidence type="ECO:0000256" key="9">
    <source>
        <dbReference type="ARBA" id="ARBA00022840"/>
    </source>
</evidence>
<evidence type="ECO:0000256" key="6">
    <source>
        <dbReference type="ARBA" id="ARBA00022692"/>
    </source>
</evidence>
<keyword evidence="16" id="KW-1185">Reference proteome</keyword>
<evidence type="ECO:0000256" key="10">
    <source>
        <dbReference type="ARBA" id="ARBA00022989"/>
    </source>
</evidence>
<evidence type="ECO:0000256" key="12">
    <source>
        <dbReference type="ARBA" id="ARBA00023136"/>
    </source>
</evidence>
<feature type="transmembrane region" description="Helical" evidence="13">
    <location>
        <begin position="6"/>
        <end position="30"/>
    </location>
</feature>
<evidence type="ECO:0000256" key="2">
    <source>
        <dbReference type="ARBA" id="ARBA00004141"/>
    </source>
</evidence>
<dbReference type="PANTHER" id="PTHR45436">
    <property type="entry name" value="SENSOR HISTIDINE KINASE YKOH"/>
    <property type="match status" value="1"/>
</dbReference>
<evidence type="ECO:0000313" key="15">
    <source>
        <dbReference type="EMBL" id="RCS21646.1"/>
    </source>
</evidence>
<evidence type="ECO:0000256" key="11">
    <source>
        <dbReference type="ARBA" id="ARBA00023012"/>
    </source>
</evidence>
<evidence type="ECO:0000259" key="14">
    <source>
        <dbReference type="PROSITE" id="PS50109"/>
    </source>
</evidence>
<dbReference type="PANTHER" id="PTHR45436:SF14">
    <property type="entry name" value="SENSOR PROTEIN QSEC"/>
    <property type="match status" value="1"/>
</dbReference>
<dbReference type="EC" id="2.7.13.3" evidence="3"/>
<dbReference type="Pfam" id="PF02518">
    <property type="entry name" value="HATPase_c"/>
    <property type="match status" value="1"/>
</dbReference>
<evidence type="ECO:0000313" key="16">
    <source>
        <dbReference type="Proteomes" id="UP000253420"/>
    </source>
</evidence>
<dbReference type="InterPro" id="IPR013727">
    <property type="entry name" value="2CSK_N"/>
</dbReference>
<dbReference type="Gene3D" id="3.30.565.10">
    <property type="entry name" value="Histidine kinase-like ATPase, C-terminal domain"/>
    <property type="match status" value="1"/>
</dbReference>
<protein>
    <recommendedName>
        <fullName evidence="3">histidine kinase</fullName>
        <ecNumber evidence="3">2.7.13.3</ecNumber>
    </recommendedName>
</protein>
<keyword evidence="6 13" id="KW-0812">Transmembrane</keyword>
<comment type="subcellular location">
    <subcellularLocation>
        <location evidence="2">Membrane</location>
        <topology evidence="2">Multi-pass membrane protein</topology>
    </subcellularLocation>
</comment>
<dbReference type="SUPFAM" id="SSF55874">
    <property type="entry name" value="ATPase domain of HSP90 chaperone/DNA topoisomerase II/histidine kinase"/>
    <property type="match status" value="1"/>
</dbReference>
<evidence type="ECO:0000256" key="4">
    <source>
        <dbReference type="ARBA" id="ARBA00022553"/>
    </source>
</evidence>
<dbReference type="OrthoDB" id="9809766at2"/>
<dbReference type="InterPro" id="IPR003594">
    <property type="entry name" value="HATPase_dom"/>
</dbReference>
<accession>A0A368JWW4</accession>
<keyword evidence="8 15" id="KW-0418">Kinase</keyword>
<dbReference type="InterPro" id="IPR050428">
    <property type="entry name" value="TCS_sensor_his_kinase"/>
</dbReference>
<evidence type="ECO:0000256" key="1">
    <source>
        <dbReference type="ARBA" id="ARBA00000085"/>
    </source>
</evidence>
<dbReference type="RefSeq" id="WP_114442719.1">
    <property type="nucleotide sequence ID" value="NZ_QOZG01000018.1"/>
</dbReference>
<keyword evidence="11" id="KW-0902">Two-component regulatory system</keyword>
<keyword evidence="7" id="KW-0547">Nucleotide-binding</keyword>
<sequence>MKSPTLTWKLFIRITPTILVTLVVIGALAFRSATREINNIYDAQLINDANVLWALLEKPLEAPGPDTPKHIKRLDFAMGNQLSLNEDVDDYADAHMFRVWKDGKIRVFSSHALPASVPIAQTRLSDVTYHHKRWRVYSLPISDKNIVIEVGEELQLRETLVANILLNLFFPLLVMVPIIGLLIWFSIYNGLRTIRDLINQIRSRSPDDLSVIPVVTLPQDLVPLGRSINQLLAKLDRSLMAERCFADNAAHQLRTPHAGIKLLLQMLEKADTDEERRMIIANLVQGNENAMRLIEQLLRAGRVGHQPMELKSVALYRTTASVVAEMGHSITSKQQDVALEGVVGARVNADEPLLRLLIGNLMENAIKYTPDKGSIAITIHEAGDKWILSICDNGPGIAPEHREAVFQRFYRVGTPETEGAGLGLSIVADIAERLSAVVSLGAPLADKGLRVDVAFAKSKPIVASSVPSRARSAAL</sequence>
<dbReference type="InterPro" id="IPR036097">
    <property type="entry name" value="HisK_dim/P_sf"/>
</dbReference>
<keyword evidence="5" id="KW-0808">Transferase</keyword>
<dbReference type="GO" id="GO:0000155">
    <property type="term" value="F:phosphorelay sensor kinase activity"/>
    <property type="evidence" value="ECO:0007669"/>
    <property type="project" value="InterPro"/>
</dbReference>
<dbReference type="GO" id="GO:0005886">
    <property type="term" value="C:plasma membrane"/>
    <property type="evidence" value="ECO:0007669"/>
    <property type="project" value="TreeGrafter"/>
</dbReference>
<dbReference type="InterPro" id="IPR005467">
    <property type="entry name" value="His_kinase_dom"/>
</dbReference>
<comment type="caution">
    <text evidence="15">The sequence shown here is derived from an EMBL/GenBank/DDBJ whole genome shotgun (WGS) entry which is preliminary data.</text>
</comment>
<evidence type="ECO:0000256" key="8">
    <source>
        <dbReference type="ARBA" id="ARBA00022777"/>
    </source>
</evidence>
<evidence type="ECO:0000256" key="7">
    <source>
        <dbReference type="ARBA" id="ARBA00022741"/>
    </source>
</evidence>
<evidence type="ECO:0000256" key="3">
    <source>
        <dbReference type="ARBA" id="ARBA00012438"/>
    </source>
</evidence>
<dbReference type="Pfam" id="PF08521">
    <property type="entry name" value="2CSK_N"/>
    <property type="match status" value="1"/>
</dbReference>
<feature type="transmembrane region" description="Helical" evidence="13">
    <location>
        <begin position="164"/>
        <end position="187"/>
    </location>
</feature>
<dbReference type="InterPro" id="IPR036890">
    <property type="entry name" value="HATPase_C_sf"/>
</dbReference>
<organism evidence="15 16">
    <name type="scientific">Phyllobacterium salinisoli</name>
    <dbReference type="NCBI Taxonomy" id="1899321"/>
    <lineage>
        <taxon>Bacteria</taxon>
        <taxon>Pseudomonadati</taxon>
        <taxon>Pseudomonadota</taxon>
        <taxon>Alphaproteobacteria</taxon>
        <taxon>Hyphomicrobiales</taxon>
        <taxon>Phyllobacteriaceae</taxon>
        <taxon>Phyllobacterium</taxon>
    </lineage>
</organism>
<dbReference type="PRINTS" id="PR00344">
    <property type="entry name" value="BCTRLSENSOR"/>
</dbReference>